<dbReference type="EMBL" id="MU276604">
    <property type="protein sequence ID" value="KAI0038063.1"/>
    <property type="molecule type" value="Genomic_DNA"/>
</dbReference>
<evidence type="ECO:0000313" key="1">
    <source>
        <dbReference type="EMBL" id="KAI0038063.1"/>
    </source>
</evidence>
<organism evidence="1 2">
    <name type="scientific">Auriscalpium vulgare</name>
    <dbReference type="NCBI Taxonomy" id="40419"/>
    <lineage>
        <taxon>Eukaryota</taxon>
        <taxon>Fungi</taxon>
        <taxon>Dikarya</taxon>
        <taxon>Basidiomycota</taxon>
        <taxon>Agaricomycotina</taxon>
        <taxon>Agaricomycetes</taxon>
        <taxon>Russulales</taxon>
        <taxon>Auriscalpiaceae</taxon>
        <taxon>Auriscalpium</taxon>
    </lineage>
</organism>
<sequence length="187" mass="21022">MCPSICDSDDPPSPSYLHPLCDLLGCRPIHQARRRRTLCARNWLALVEDHSHADPGTPAYHMCSIPPPCQWLARRRASASGICSLTSTGWRRSSYSGKRVHLVLRQATMTTTVDALFVASAQACSTYSCRKSARRIYADIAPYIQHIWVVCSVYGPRGCQQRPGMYSPYTNSHLLVRTRKADEVPRF</sequence>
<protein>
    <submittedName>
        <fullName evidence="1">Uncharacterized protein</fullName>
    </submittedName>
</protein>
<accession>A0ACB8R2P0</accession>
<name>A0ACB8R2P0_9AGAM</name>
<comment type="caution">
    <text evidence="1">The sequence shown here is derived from an EMBL/GenBank/DDBJ whole genome shotgun (WGS) entry which is preliminary data.</text>
</comment>
<gene>
    <name evidence="1" type="ORF">FA95DRAFT_1298374</name>
</gene>
<dbReference type="Proteomes" id="UP000814033">
    <property type="component" value="Unassembled WGS sequence"/>
</dbReference>
<keyword evidence="2" id="KW-1185">Reference proteome</keyword>
<reference evidence="1" key="2">
    <citation type="journal article" date="2022" name="New Phytol.">
        <title>Evolutionary transition to the ectomycorrhizal habit in the genomes of a hyperdiverse lineage of mushroom-forming fungi.</title>
        <authorList>
            <person name="Looney B."/>
            <person name="Miyauchi S."/>
            <person name="Morin E."/>
            <person name="Drula E."/>
            <person name="Courty P.E."/>
            <person name="Kohler A."/>
            <person name="Kuo A."/>
            <person name="LaButti K."/>
            <person name="Pangilinan J."/>
            <person name="Lipzen A."/>
            <person name="Riley R."/>
            <person name="Andreopoulos W."/>
            <person name="He G."/>
            <person name="Johnson J."/>
            <person name="Nolan M."/>
            <person name="Tritt A."/>
            <person name="Barry K.W."/>
            <person name="Grigoriev I.V."/>
            <person name="Nagy L.G."/>
            <person name="Hibbett D."/>
            <person name="Henrissat B."/>
            <person name="Matheny P.B."/>
            <person name="Labbe J."/>
            <person name="Martin F.M."/>
        </authorList>
    </citation>
    <scope>NUCLEOTIDE SEQUENCE</scope>
    <source>
        <strain evidence="1">FP105234-sp</strain>
    </source>
</reference>
<proteinExistence type="predicted"/>
<evidence type="ECO:0000313" key="2">
    <source>
        <dbReference type="Proteomes" id="UP000814033"/>
    </source>
</evidence>
<reference evidence="1" key="1">
    <citation type="submission" date="2021-02" db="EMBL/GenBank/DDBJ databases">
        <authorList>
            <consortium name="DOE Joint Genome Institute"/>
            <person name="Ahrendt S."/>
            <person name="Looney B.P."/>
            <person name="Miyauchi S."/>
            <person name="Morin E."/>
            <person name="Drula E."/>
            <person name="Courty P.E."/>
            <person name="Chicoki N."/>
            <person name="Fauchery L."/>
            <person name="Kohler A."/>
            <person name="Kuo A."/>
            <person name="Labutti K."/>
            <person name="Pangilinan J."/>
            <person name="Lipzen A."/>
            <person name="Riley R."/>
            <person name="Andreopoulos W."/>
            <person name="He G."/>
            <person name="Johnson J."/>
            <person name="Barry K.W."/>
            <person name="Grigoriev I.V."/>
            <person name="Nagy L."/>
            <person name="Hibbett D."/>
            <person name="Henrissat B."/>
            <person name="Matheny P.B."/>
            <person name="Labbe J."/>
            <person name="Martin F."/>
        </authorList>
    </citation>
    <scope>NUCLEOTIDE SEQUENCE</scope>
    <source>
        <strain evidence="1">FP105234-sp</strain>
    </source>
</reference>